<dbReference type="GO" id="GO:0009249">
    <property type="term" value="P:protein lipoylation"/>
    <property type="evidence" value="ECO:0007669"/>
    <property type="project" value="UniProtKB-ARBA"/>
</dbReference>
<keyword evidence="10" id="KW-1185">Reference proteome</keyword>
<comment type="pathway">
    <text evidence="1">Protein modification; protein lipoylation via exogenous pathway; protein N(6)-(lipoyl)lysine from lipoate: step 2/2.</text>
</comment>
<evidence type="ECO:0000313" key="10">
    <source>
        <dbReference type="Proteomes" id="UP000001488"/>
    </source>
</evidence>
<protein>
    <recommendedName>
        <fullName evidence="3">lipoate--protein ligase</fullName>
        <ecNumber evidence="3">6.3.1.20</ecNumber>
    </recommendedName>
</protein>
<gene>
    <name evidence="9" type="ordered locus">TGAM_0697</name>
</gene>
<organism evidence="9 10">
    <name type="scientific">Thermococcus gammatolerans (strain DSM 15229 / JCM 11827 / EJ3)</name>
    <dbReference type="NCBI Taxonomy" id="593117"/>
    <lineage>
        <taxon>Archaea</taxon>
        <taxon>Methanobacteriati</taxon>
        <taxon>Methanobacteriota</taxon>
        <taxon>Thermococci</taxon>
        <taxon>Thermococcales</taxon>
        <taxon>Thermococcaceae</taxon>
        <taxon>Thermococcus</taxon>
    </lineage>
</organism>
<reference evidence="9 10" key="1">
    <citation type="journal article" date="2007" name="Genome Biol.">
        <title>Genome analysis and genome-wide proteomics of Thermococcus gammatolerans, the most radioresistant organism known amongst the Archaea.</title>
        <authorList>
            <person name="Zivanovic Y."/>
            <person name="Armengaud J."/>
            <person name="Lagorce A."/>
            <person name="Leplat C."/>
            <person name="Guerin P."/>
            <person name="Dutertre M."/>
            <person name="Anthouard V."/>
            <person name="Forterre P."/>
            <person name="Wincker P."/>
            <person name="Confalonieri F."/>
        </authorList>
    </citation>
    <scope>NUCLEOTIDE SEQUENCE [LARGE SCALE GENOMIC DNA]</scope>
    <source>
        <strain evidence="10">DSM 15229 / JCM 11827 / EJ3</strain>
    </source>
</reference>
<dbReference type="KEGG" id="tga:TGAM_0697"/>
<dbReference type="PATRIC" id="fig|593117.10.peg.698"/>
<evidence type="ECO:0000256" key="2">
    <source>
        <dbReference type="ARBA" id="ARBA00005124"/>
    </source>
</evidence>
<keyword evidence="4 9" id="KW-0436">Ligase</keyword>
<accession>C5A4N8</accession>
<feature type="domain" description="Lipoate protein ligase C-terminal" evidence="8">
    <location>
        <begin position="238"/>
        <end position="288"/>
    </location>
</feature>
<evidence type="ECO:0000256" key="3">
    <source>
        <dbReference type="ARBA" id="ARBA00012367"/>
    </source>
</evidence>
<dbReference type="InterPro" id="IPR050664">
    <property type="entry name" value="Octanoyltrans_LipM/LipL"/>
</dbReference>
<dbReference type="Pfam" id="PF10437">
    <property type="entry name" value="Lip_prot_lig_C"/>
    <property type="match status" value="1"/>
</dbReference>
<dbReference type="eggNOG" id="arCOG03837">
    <property type="taxonomic scope" value="Archaea"/>
</dbReference>
<dbReference type="SUPFAM" id="SSF82649">
    <property type="entry name" value="SufE/NifU"/>
    <property type="match status" value="1"/>
</dbReference>
<dbReference type="PaxDb" id="593117-TGAM_0697"/>
<dbReference type="EC" id="6.3.1.20" evidence="3"/>
<dbReference type="AlphaFoldDB" id="C5A4N8"/>
<keyword evidence="5" id="KW-0547">Nucleotide-binding</keyword>
<dbReference type="Proteomes" id="UP000001488">
    <property type="component" value="Chromosome"/>
</dbReference>
<sequence>MVYEVLLQALLPQLCLNPLELLFHVEVAPENLGELHSKVVYVVLNFNLVAEPAHNPRHRVAQNRVPRVPHVEWLRGIDRGVLDDDLPALSKLALAVGFAFAKDFPDQLASEVGVVNVEVDVAVDRLNLDYALGLLNPLDELFRYELRGLPEDPRELKRHSRAKVAELEARCVVEGYLSFPLLSCLGEHLVECLLQRKPRPLPYLFIDHLHHRSHFNPTFKKFSRELTTGMGMKHHVGEHKAKKGLIRIEFDERDGIAEHVKITGDFFMHPEEAVHDLEKKLEGHKIEELESLIDEFFAMRLDVEMPYVNVEDFKIALKKALEG</sequence>
<dbReference type="InterPro" id="IPR019491">
    <property type="entry name" value="Lipoate_protein_ligase_C"/>
</dbReference>
<dbReference type="Gene3D" id="3.30.390.50">
    <property type="entry name" value="CO dehydrogenase flavoprotein, C-terminal domain"/>
    <property type="match status" value="1"/>
</dbReference>
<evidence type="ECO:0000256" key="6">
    <source>
        <dbReference type="ARBA" id="ARBA00022840"/>
    </source>
</evidence>
<dbReference type="PANTHER" id="PTHR43679:SF2">
    <property type="entry name" value="OCTANOYL-[GCVH]:PROTEIN N-OCTANOYLTRANSFERASE"/>
    <property type="match status" value="1"/>
</dbReference>
<evidence type="ECO:0000256" key="5">
    <source>
        <dbReference type="ARBA" id="ARBA00022741"/>
    </source>
</evidence>
<comment type="catalytic activity">
    <reaction evidence="7">
        <text>L-lysyl-[lipoyl-carrier protein] + (R)-lipoate + ATP = N(6)-[(R)-lipoyl]-L-lysyl-[lipoyl-carrier protein] + AMP + diphosphate + H(+)</text>
        <dbReference type="Rhea" id="RHEA:49288"/>
        <dbReference type="Rhea" id="RHEA-COMP:10500"/>
        <dbReference type="Rhea" id="RHEA-COMP:10502"/>
        <dbReference type="ChEBI" id="CHEBI:15378"/>
        <dbReference type="ChEBI" id="CHEBI:29969"/>
        <dbReference type="ChEBI" id="CHEBI:30616"/>
        <dbReference type="ChEBI" id="CHEBI:33019"/>
        <dbReference type="ChEBI" id="CHEBI:83088"/>
        <dbReference type="ChEBI" id="CHEBI:83099"/>
        <dbReference type="ChEBI" id="CHEBI:456215"/>
        <dbReference type="EC" id="6.3.1.20"/>
    </reaction>
</comment>
<name>C5A4N8_THEGJ</name>
<dbReference type="HOGENOM" id="CLU_859490_0_0_2"/>
<comment type="pathway">
    <text evidence="2">Protein modification; protein lipoylation via exogenous pathway; protein N(6)-(lipoyl)lysine from lipoate: step 1/2.</text>
</comment>
<dbReference type="GO" id="GO:0005524">
    <property type="term" value="F:ATP binding"/>
    <property type="evidence" value="ECO:0007669"/>
    <property type="project" value="UniProtKB-KW"/>
</dbReference>
<evidence type="ECO:0000256" key="1">
    <source>
        <dbReference type="ARBA" id="ARBA00005085"/>
    </source>
</evidence>
<dbReference type="STRING" id="593117.TGAM_0697"/>
<keyword evidence="6" id="KW-0067">ATP-binding</keyword>
<dbReference type="PANTHER" id="PTHR43679">
    <property type="entry name" value="OCTANOYLTRANSFERASE LIPM-RELATED"/>
    <property type="match status" value="1"/>
</dbReference>
<dbReference type="GO" id="GO:0016979">
    <property type="term" value="F:lipoate-protein ligase activity"/>
    <property type="evidence" value="ECO:0007669"/>
    <property type="project" value="UniProtKB-EC"/>
</dbReference>
<evidence type="ECO:0000256" key="7">
    <source>
        <dbReference type="ARBA" id="ARBA00048037"/>
    </source>
</evidence>
<evidence type="ECO:0000256" key="4">
    <source>
        <dbReference type="ARBA" id="ARBA00022598"/>
    </source>
</evidence>
<evidence type="ECO:0000259" key="8">
    <source>
        <dbReference type="Pfam" id="PF10437"/>
    </source>
</evidence>
<evidence type="ECO:0000313" key="9">
    <source>
        <dbReference type="EMBL" id="ACS33200.1"/>
    </source>
</evidence>
<dbReference type="EMBL" id="CP001398">
    <property type="protein sequence ID" value="ACS33200.1"/>
    <property type="molecule type" value="Genomic_DNA"/>
</dbReference>
<dbReference type="UniPathway" id="UPA00537">
    <property type="reaction ID" value="UER00594"/>
</dbReference>
<proteinExistence type="predicted"/>